<dbReference type="SUPFAM" id="SSF56112">
    <property type="entry name" value="Protein kinase-like (PK-like)"/>
    <property type="match status" value="1"/>
</dbReference>
<dbReference type="InterPro" id="IPR057754">
    <property type="entry name" value="PI4-kinase_beta/PIK1_cat"/>
</dbReference>
<dbReference type="InterPro" id="IPR001263">
    <property type="entry name" value="PI3K_accessory_dom"/>
</dbReference>
<dbReference type="InterPro" id="IPR042236">
    <property type="entry name" value="PI3K_accessory_sf"/>
</dbReference>
<dbReference type="PROSITE" id="PS51545">
    <property type="entry name" value="PIK_HELICAL"/>
    <property type="match status" value="1"/>
</dbReference>
<dbReference type="EMBL" id="CP046239">
    <property type="protein sequence ID" value="WFD49649.1"/>
    <property type="molecule type" value="Genomic_DNA"/>
</dbReference>
<name>A0ABY8EVT0_MALFU</name>
<evidence type="ECO:0000256" key="2">
    <source>
        <dbReference type="ARBA" id="ARBA00006209"/>
    </source>
</evidence>
<dbReference type="Gene3D" id="1.25.40.70">
    <property type="entry name" value="Phosphatidylinositol 3-kinase, accessory domain (PIK)"/>
    <property type="match status" value="1"/>
</dbReference>
<dbReference type="Gene3D" id="1.10.1070.11">
    <property type="entry name" value="Phosphatidylinositol 3-/4-kinase, catalytic domain"/>
    <property type="match status" value="1"/>
</dbReference>
<feature type="domain" description="PI3K/PI4K catalytic" evidence="7">
    <location>
        <begin position="684"/>
        <end position="959"/>
    </location>
</feature>
<evidence type="ECO:0000313" key="9">
    <source>
        <dbReference type="EMBL" id="WFD49649.1"/>
    </source>
</evidence>
<dbReference type="Pfam" id="PF21245">
    <property type="entry name" value="PI4KB-PIK1_PIK"/>
    <property type="match status" value="1"/>
</dbReference>
<accession>A0ABY8EVT0</accession>
<feature type="region of interest" description="Disordered" evidence="6">
    <location>
        <begin position="213"/>
        <end position="253"/>
    </location>
</feature>
<protein>
    <recommendedName>
        <fullName evidence="3">1-phosphatidylinositol 4-kinase</fullName>
        <ecNumber evidence="3">2.7.1.67</ecNumber>
    </recommendedName>
</protein>
<dbReference type="InterPro" id="IPR018936">
    <property type="entry name" value="PI3/4_kinase_CS"/>
</dbReference>
<evidence type="ECO:0000259" key="7">
    <source>
        <dbReference type="PROSITE" id="PS50290"/>
    </source>
</evidence>
<dbReference type="Proteomes" id="UP000818624">
    <property type="component" value="Chromosome 6"/>
</dbReference>
<feature type="domain" description="PIK helical" evidence="8">
    <location>
        <begin position="1"/>
        <end position="118"/>
    </location>
</feature>
<sequence length="974" mass="106157">MASLLLRLFNSDYFSPHLALSYLSTYADYIGITYYLIAKLANDFPPEDVEFYWPQYCHLLVTRPSESRALESFLLRRCEEDVHLALITLWYVQAQLADLAHDPTAPAFRTCQRVYNRCQRILFEDPDPVARPPRSALLRFLPFFDARRRVSPNHVRSCLVGMGASLTGFACPALATYAGGMALQQGRRAYDGDGDGDAAEAQAHAAPDAALDAAPDATPAHAPAPAPTPALAMPPPPPPPAPAAPPDPADDAFGQDEEAQAAMRLTHHASASVPTLATPVRGTRAIASSSDVATPAAHAGALDAASCTYAARQQYLRSHYGRTETQFLQSLQDIATRLQALPKLARLSALRAELTALNHTLPSEVCFPTWCHGTAEDHVGRPERHHRVVRISASEAVVLNSADRVPYLLHVEVLRDDLDFDPDRRYNRELLARLLGRAAGGGGAAARAPLRRAPPVEAEAPAAAPVAAAAAAAADAEAAAPVASARAPSGGDAGAEEMDLTEQMYGADLAAFGAERDADTDGLGETNHSLDAAAWASSARASRADVTLDEYAERMRTAAVMLAQLNSRTATQQPIMTHTPPTPAPQGWASWIVGTPAADADGAPAAGATVSAAKVLSVDTHTIRQRIMDEMAALEEQRMARMKQGGAFFARHRPNQLAAEDETAVLRAVNKDDPSAAYFRESWTAKCERIRASSPYGHLPQWDLFSVIVKTGADLRQEQFAVQLIREFQRVWADGGSRCWVHYFRIVVLNEDAGLIETIRDAVSVHSIKKDAYARQLDGQAMATYTLYDHFVQTYGEPHTPRFRAARRAFTESLAGYAIVTYLLQIKDRHNGNILVDAAGHLIHIDFGFMLGISPGGVGFEAAPFKLPKDYIEILGGMDSDGFRAFQQLMRQGFRDVRKHAERFIMLVELMQKDSKLPCFALGDLATANLRDRFQLTLTAQQCDEFVDRLILSSAGSAFTRLYDQYQNFTQNIL</sequence>
<keyword evidence="4 9" id="KW-0808">Transferase</keyword>
<dbReference type="CDD" id="cd05168">
    <property type="entry name" value="PI4Kc_III_beta"/>
    <property type="match status" value="1"/>
</dbReference>
<comment type="catalytic activity">
    <reaction evidence="1">
        <text>a 1,2-diacyl-sn-glycero-3-phospho-(1D-myo-inositol) + ATP = a 1,2-diacyl-sn-glycero-3-phospho-(1D-myo-inositol 4-phosphate) + ADP + H(+)</text>
        <dbReference type="Rhea" id="RHEA:19877"/>
        <dbReference type="ChEBI" id="CHEBI:15378"/>
        <dbReference type="ChEBI" id="CHEBI:30616"/>
        <dbReference type="ChEBI" id="CHEBI:57880"/>
        <dbReference type="ChEBI" id="CHEBI:58178"/>
        <dbReference type="ChEBI" id="CHEBI:456216"/>
        <dbReference type="EC" id="2.7.1.67"/>
    </reaction>
</comment>
<dbReference type="SMART" id="SM00146">
    <property type="entry name" value="PI3Kc"/>
    <property type="match status" value="1"/>
</dbReference>
<dbReference type="PANTHER" id="PTHR10048">
    <property type="entry name" value="PHOSPHATIDYLINOSITOL KINASE"/>
    <property type="match status" value="1"/>
</dbReference>
<evidence type="ECO:0000256" key="4">
    <source>
        <dbReference type="ARBA" id="ARBA00022679"/>
    </source>
</evidence>
<dbReference type="InterPro" id="IPR011009">
    <property type="entry name" value="Kinase-like_dom_sf"/>
</dbReference>
<dbReference type="InterPro" id="IPR016024">
    <property type="entry name" value="ARM-type_fold"/>
</dbReference>
<keyword evidence="10" id="KW-1185">Reference proteome</keyword>
<dbReference type="PANTHER" id="PTHR10048:SF22">
    <property type="entry name" value="PHOSPHATIDYLINOSITOL 4-KINASE BETA"/>
    <property type="match status" value="1"/>
</dbReference>
<comment type="similarity">
    <text evidence="2">Belongs to the PI3/PI4-kinase family. Type III PI4K subfamily.</text>
</comment>
<dbReference type="EC" id="2.7.1.67" evidence="3"/>
<dbReference type="PROSITE" id="PS00916">
    <property type="entry name" value="PI3_4_KINASE_2"/>
    <property type="match status" value="1"/>
</dbReference>
<feature type="compositionally biased region" description="Pro residues" evidence="6">
    <location>
        <begin position="222"/>
        <end position="247"/>
    </location>
</feature>
<dbReference type="InterPro" id="IPR036940">
    <property type="entry name" value="PI3/4_kinase_cat_sf"/>
</dbReference>
<evidence type="ECO:0000256" key="3">
    <source>
        <dbReference type="ARBA" id="ARBA00012169"/>
    </source>
</evidence>
<reference evidence="9 10" key="1">
    <citation type="journal article" date="2020" name="Elife">
        <title>Loss of centromere function drives karyotype evolution in closely related Malassezia species.</title>
        <authorList>
            <person name="Sankaranarayanan S.R."/>
            <person name="Ianiri G."/>
            <person name="Coelho M.A."/>
            <person name="Reza M.H."/>
            <person name="Thimmappa B.C."/>
            <person name="Ganguly P."/>
            <person name="Vadnala R.N."/>
            <person name="Sun S."/>
            <person name="Siddharthan R."/>
            <person name="Tellgren-Roth C."/>
            <person name="Dawson T.L."/>
            <person name="Heitman J."/>
            <person name="Sanyal K."/>
        </authorList>
    </citation>
    <scope>NUCLEOTIDE SEQUENCE [LARGE SCALE GENOMIC DNA]</scope>
    <source>
        <strain evidence="9">CBS14141</strain>
    </source>
</reference>
<dbReference type="InterPro" id="IPR015433">
    <property type="entry name" value="PI3/4_kinase"/>
</dbReference>
<proteinExistence type="inferred from homology"/>
<dbReference type="GO" id="GO:0004430">
    <property type="term" value="F:1-phosphatidylinositol 4-kinase activity"/>
    <property type="evidence" value="ECO:0007669"/>
    <property type="project" value="UniProtKB-EC"/>
</dbReference>
<evidence type="ECO:0000256" key="1">
    <source>
        <dbReference type="ARBA" id="ARBA00001686"/>
    </source>
</evidence>
<dbReference type="PROSITE" id="PS50290">
    <property type="entry name" value="PI3_4_KINASE_3"/>
    <property type="match status" value="1"/>
</dbReference>
<dbReference type="InterPro" id="IPR049160">
    <property type="entry name" value="PI4KB-PIK1_PIK"/>
</dbReference>
<dbReference type="Pfam" id="PF00454">
    <property type="entry name" value="PI3_PI4_kinase"/>
    <property type="match status" value="1"/>
</dbReference>
<dbReference type="InterPro" id="IPR000403">
    <property type="entry name" value="PI3/4_kinase_cat_dom"/>
</dbReference>
<gene>
    <name evidence="9" type="primary">PIK1</name>
    <name evidence="9" type="ORF">GLX27_004333</name>
</gene>
<evidence type="ECO:0000313" key="10">
    <source>
        <dbReference type="Proteomes" id="UP000818624"/>
    </source>
</evidence>
<dbReference type="PROSITE" id="PS00915">
    <property type="entry name" value="PI3_4_KINASE_1"/>
    <property type="match status" value="1"/>
</dbReference>
<evidence type="ECO:0000256" key="5">
    <source>
        <dbReference type="ARBA" id="ARBA00022777"/>
    </source>
</evidence>
<dbReference type="SUPFAM" id="SSF48371">
    <property type="entry name" value="ARM repeat"/>
    <property type="match status" value="1"/>
</dbReference>
<keyword evidence="5" id="KW-0418">Kinase</keyword>
<evidence type="ECO:0000259" key="8">
    <source>
        <dbReference type="PROSITE" id="PS51545"/>
    </source>
</evidence>
<evidence type="ECO:0000256" key="6">
    <source>
        <dbReference type="SAM" id="MobiDB-lite"/>
    </source>
</evidence>
<organism evidence="9 10">
    <name type="scientific">Malassezia furfur</name>
    <name type="common">Pityriasis versicolor infection agent</name>
    <name type="synonym">Pityrosporum furfur</name>
    <dbReference type="NCBI Taxonomy" id="55194"/>
    <lineage>
        <taxon>Eukaryota</taxon>
        <taxon>Fungi</taxon>
        <taxon>Dikarya</taxon>
        <taxon>Basidiomycota</taxon>
        <taxon>Ustilaginomycotina</taxon>
        <taxon>Malasseziomycetes</taxon>
        <taxon>Malasseziales</taxon>
        <taxon>Malasseziaceae</taxon>
        <taxon>Malassezia</taxon>
    </lineage>
</organism>
<dbReference type="Gene3D" id="3.30.1010.10">
    <property type="entry name" value="Phosphatidylinositol 3-kinase Catalytic Subunit, Chain A, domain 4"/>
    <property type="match status" value="1"/>
</dbReference>